<dbReference type="KEGG" id="lbc:LACBIDRAFT_327941"/>
<protein>
    <submittedName>
        <fullName evidence="3">Predicted protein</fullName>
    </submittedName>
</protein>
<dbReference type="RefSeq" id="XP_001881968.1">
    <property type="nucleotide sequence ID" value="XM_001881933.1"/>
</dbReference>
<feature type="domain" description="DUF6699" evidence="2">
    <location>
        <begin position="123"/>
        <end position="197"/>
    </location>
</feature>
<dbReference type="OrthoDB" id="3088510at2759"/>
<feature type="compositionally biased region" description="Low complexity" evidence="1">
    <location>
        <begin position="38"/>
        <end position="48"/>
    </location>
</feature>
<evidence type="ECO:0000256" key="1">
    <source>
        <dbReference type="SAM" id="MobiDB-lite"/>
    </source>
</evidence>
<accession>B0DDA4</accession>
<reference evidence="3 4" key="1">
    <citation type="journal article" date="2008" name="Nature">
        <title>The genome of Laccaria bicolor provides insights into mycorrhizal symbiosis.</title>
        <authorList>
            <person name="Martin F."/>
            <person name="Aerts A."/>
            <person name="Ahren D."/>
            <person name="Brun A."/>
            <person name="Danchin E.G.J."/>
            <person name="Duchaussoy F."/>
            <person name="Gibon J."/>
            <person name="Kohler A."/>
            <person name="Lindquist E."/>
            <person name="Pereda V."/>
            <person name="Salamov A."/>
            <person name="Shapiro H.J."/>
            <person name="Wuyts J."/>
            <person name="Blaudez D."/>
            <person name="Buee M."/>
            <person name="Brokstein P."/>
            <person name="Canbaeck B."/>
            <person name="Cohen D."/>
            <person name="Courty P.E."/>
            <person name="Coutinho P.M."/>
            <person name="Delaruelle C."/>
            <person name="Detter J.C."/>
            <person name="Deveau A."/>
            <person name="DiFazio S."/>
            <person name="Duplessis S."/>
            <person name="Fraissinet-Tachet L."/>
            <person name="Lucic E."/>
            <person name="Frey-Klett P."/>
            <person name="Fourrey C."/>
            <person name="Feussner I."/>
            <person name="Gay G."/>
            <person name="Grimwood J."/>
            <person name="Hoegger P.J."/>
            <person name="Jain P."/>
            <person name="Kilaru S."/>
            <person name="Labbe J."/>
            <person name="Lin Y.C."/>
            <person name="Legue V."/>
            <person name="Le Tacon F."/>
            <person name="Marmeisse R."/>
            <person name="Melayah D."/>
            <person name="Montanini B."/>
            <person name="Muratet M."/>
            <person name="Nehls U."/>
            <person name="Niculita-Hirzel H."/>
            <person name="Oudot-Le Secq M.P."/>
            <person name="Peter M."/>
            <person name="Quesneville H."/>
            <person name="Rajashekar B."/>
            <person name="Reich M."/>
            <person name="Rouhier N."/>
            <person name="Schmutz J."/>
            <person name="Yin T."/>
            <person name="Chalot M."/>
            <person name="Henrissat B."/>
            <person name="Kuees U."/>
            <person name="Lucas S."/>
            <person name="Van de Peer Y."/>
            <person name="Podila G.K."/>
            <person name="Polle A."/>
            <person name="Pukkila P.J."/>
            <person name="Richardson P.M."/>
            <person name="Rouze P."/>
            <person name="Sanders I.R."/>
            <person name="Stajich J.E."/>
            <person name="Tunlid A."/>
            <person name="Tuskan G."/>
            <person name="Grigoriev I.V."/>
        </authorList>
    </citation>
    <scope>NUCLEOTIDE SEQUENCE [LARGE SCALE GENOMIC DNA]</scope>
    <source>
        <strain evidence="4">S238N-H82 / ATCC MYA-4686</strain>
    </source>
</reference>
<evidence type="ECO:0000259" key="2">
    <source>
        <dbReference type="Pfam" id="PF20415"/>
    </source>
</evidence>
<organism evidence="4">
    <name type="scientific">Laccaria bicolor (strain S238N-H82 / ATCC MYA-4686)</name>
    <name type="common">Bicoloured deceiver</name>
    <name type="synonym">Laccaria laccata var. bicolor</name>
    <dbReference type="NCBI Taxonomy" id="486041"/>
    <lineage>
        <taxon>Eukaryota</taxon>
        <taxon>Fungi</taxon>
        <taxon>Dikarya</taxon>
        <taxon>Basidiomycota</taxon>
        <taxon>Agaricomycotina</taxon>
        <taxon>Agaricomycetes</taxon>
        <taxon>Agaricomycetidae</taxon>
        <taxon>Agaricales</taxon>
        <taxon>Agaricineae</taxon>
        <taxon>Hydnangiaceae</taxon>
        <taxon>Laccaria</taxon>
    </lineage>
</organism>
<evidence type="ECO:0000313" key="4">
    <source>
        <dbReference type="Proteomes" id="UP000001194"/>
    </source>
</evidence>
<dbReference type="HOGENOM" id="CLU_1120316_0_0_1"/>
<dbReference type="Pfam" id="PF20415">
    <property type="entry name" value="DUF6699"/>
    <property type="match status" value="1"/>
</dbReference>
<dbReference type="InParanoid" id="B0DDA4"/>
<sequence length="251" mass="27794">MRMSTPASGTDARAEQMRVSGSYCDDFQQNSRSFHPYSSSQRATPSSSTNPNPWASSIPQPNAFRPPSHTHRLAFGRPRCSSDTPVPTESLIVPPPLPRSRSIPLPPLSAIEAEINPILVTGIEYNIRAPTSFAECPSRRHSSRGRDAWRYEAAAHPPVASLTIFLDFDPHRPIVVFPANRHDTVITVSHVLDAVNQRNHFLARRVQTTVEVNNGYPLLTDTMRAQALRVLSCRITVTSEYSLSKASRATT</sequence>
<gene>
    <name evidence="3" type="ORF">LACBIDRAFT_327941</name>
</gene>
<feature type="compositionally biased region" description="Polar residues" evidence="1">
    <location>
        <begin position="27"/>
        <end position="37"/>
    </location>
</feature>
<proteinExistence type="predicted"/>
<evidence type="ECO:0000313" key="3">
    <source>
        <dbReference type="EMBL" id="EDR07576.1"/>
    </source>
</evidence>
<dbReference type="EMBL" id="DS547104">
    <property type="protein sequence ID" value="EDR07576.1"/>
    <property type="molecule type" value="Genomic_DNA"/>
</dbReference>
<dbReference type="GeneID" id="6077382"/>
<feature type="region of interest" description="Disordered" evidence="1">
    <location>
        <begin position="1"/>
        <end position="93"/>
    </location>
</feature>
<name>B0DDA4_LACBS</name>
<dbReference type="Proteomes" id="UP000001194">
    <property type="component" value="Unassembled WGS sequence"/>
</dbReference>
<dbReference type="InterPro" id="IPR046522">
    <property type="entry name" value="DUF6699"/>
</dbReference>
<feature type="compositionally biased region" description="Polar residues" evidence="1">
    <location>
        <begin position="49"/>
        <end position="60"/>
    </location>
</feature>
<dbReference type="AlphaFoldDB" id="B0DDA4"/>
<keyword evidence="4" id="KW-1185">Reference proteome</keyword>